<dbReference type="Proteomes" id="UP000696573">
    <property type="component" value="Unassembled WGS sequence"/>
</dbReference>
<dbReference type="GO" id="GO:0006545">
    <property type="term" value="P:glycine biosynthetic process"/>
    <property type="evidence" value="ECO:0007669"/>
    <property type="project" value="TreeGrafter"/>
</dbReference>
<evidence type="ECO:0000259" key="6">
    <source>
        <dbReference type="Pfam" id="PF01212"/>
    </source>
</evidence>
<keyword evidence="4" id="KW-0456">Lyase</keyword>
<dbReference type="Gene3D" id="3.90.1150.10">
    <property type="entry name" value="Aspartate Aminotransferase, domain 1"/>
    <property type="match status" value="1"/>
</dbReference>
<evidence type="ECO:0000256" key="5">
    <source>
        <dbReference type="PIRSR" id="PIRSR017617-1"/>
    </source>
</evidence>
<dbReference type="EMBL" id="CABFNQ020000653">
    <property type="protein sequence ID" value="CAH0021258.1"/>
    <property type="molecule type" value="Genomic_DNA"/>
</dbReference>
<dbReference type="InterPro" id="IPR015422">
    <property type="entry name" value="PyrdxlP-dep_Trfase_small"/>
</dbReference>
<evidence type="ECO:0000256" key="4">
    <source>
        <dbReference type="ARBA" id="ARBA00023239"/>
    </source>
</evidence>
<dbReference type="InterPro" id="IPR015424">
    <property type="entry name" value="PyrdxlP-dep_Trfase"/>
</dbReference>
<evidence type="ECO:0000256" key="3">
    <source>
        <dbReference type="ARBA" id="ARBA00022898"/>
    </source>
</evidence>
<evidence type="ECO:0000313" key="8">
    <source>
        <dbReference type="Proteomes" id="UP000696573"/>
    </source>
</evidence>
<evidence type="ECO:0000256" key="2">
    <source>
        <dbReference type="ARBA" id="ARBA00006966"/>
    </source>
</evidence>
<dbReference type="PANTHER" id="PTHR48097">
    <property type="entry name" value="L-THREONINE ALDOLASE-RELATED"/>
    <property type="match status" value="1"/>
</dbReference>
<comment type="cofactor">
    <cofactor evidence="1">
        <name>pyridoxal 5'-phosphate</name>
        <dbReference type="ChEBI" id="CHEBI:597326"/>
    </cofactor>
</comment>
<proteinExistence type="inferred from homology"/>
<dbReference type="SUPFAM" id="SSF53383">
    <property type="entry name" value="PLP-dependent transferases"/>
    <property type="match status" value="1"/>
</dbReference>
<gene>
    <name evidence="7" type="ORF">CRHIZ90672A_00011097</name>
</gene>
<feature type="domain" description="Aromatic amino acid beta-eliminating lyase/threonine aldolase" evidence="6">
    <location>
        <begin position="30"/>
        <end position="321"/>
    </location>
</feature>
<dbReference type="PIRSF" id="PIRSF017617">
    <property type="entry name" value="Thr_aldolase"/>
    <property type="match status" value="1"/>
</dbReference>
<protein>
    <recommendedName>
        <fullName evidence="6">Aromatic amino acid beta-eliminating lyase/threonine aldolase domain-containing protein</fullName>
    </recommendedName>
</protein>
<dbReference type="GO" id="GO:0005829">
    <property type="term" value="C:cytosol"/>
    <property type="evidence" value="ECO:0007669"/>
    <property type="project" value="TreeGrafter"/>
</dbReference>
<reference evidence="7" key="1">
    <citation type="submission" date="2021-10" db="EMBL/GenBank/DDBJ databases">
        <authorList>
            <person name="Piombo E."/>
        </authorList>
    </citation>
    <scope>NUCLEOTIDE SEQUENCE</scope>
</reference>
<dbReference type="AlphaFoldDB" id="A0A9N9VBV1"/>
<dbReference type="InterPro" id="IPR023603">
    <property type="entry name" value="Low_specificity_L-TA-like"/>
</dbReference>
<name>A0A9N9VBV1_9HYPO</name>
<dbReference type="GO" id="GO:0006567">
    <property type="term" value="P:L-threonine catabolic process"/>
    <property type="evidence" value="ECO:0007669"/>
    <property type="project" value="TreeGrafter"/>
</dbReference>
<dbReference type="OrthoDB" id="10261951at2759"/>
<organism evidence="7 8">
    <name type="scientific">Clonostachys rhizophaga</name>
    <dbReference type="NCBI Taxonomy" id="160324"/>
    <lineage>
        <taxon>Eukaryota</taxon>
        <taxon>Fungi</taxon>
        <taxon>Dikarya</taxon>
        <taxon>Ascomycota</taxon>
        <taxon>Pezizomycotina</taxon>
        <taxon>Sordariomycetes</taxon>
        <taxon>Hypocreomycetidae</taxon>
        <taxon>Hypocreales</taxon>
        <taxon>Bionectriaceae</taxon>
        <taxon>Clonostachys</taxon>
    </lineage>
</organism>
<comment type="similarity">
    <text evidence="2">Belongs to the threonine aldolase family.</text>
</comment>
<dbReference type="InterPro" id="IPR001597">
    <property type="entry name" value="ArAA_b-elim_lyase/Thr_aldolase"/>
</dbReference>
<evidence type="ECO:0000313" key="7">
    <source>
        <dbReference type="EMBL" id="CAH0021258.1"/>
    </source>
</evidence>
<dbReference type="GO" id="GO:0008732">
    <property type="term" value="F:L-allo-threonine aldolase activity"/>
    <property type="evidence" value="ECO:0007669"/>
    <property type="project" value="TreeGrafter"/>
</dbReference>
<comment type="caution">
    <text evidence="7">The sequence shown here is derived from an EMBL/GenBank/DDBJ whole genome shotgun (WGS) entry which is preliminary data.</text>
</comment>
<dbReference type="PANTHER" id="PTHR48097:SF9">
    <property type="entry name" value="L-THREONINE ALDOLASE"/>
    <property type="match status" value="1"/>
</dbReference>
<dbReference type="Pfam" id="PF01212">
    <property type="entry name" value="Beta_elim_lyase"/>
    <property type="match status" value="1"/>
</dbReference>
<keyword evidence="8" id="KW-1185">Reference proteome</keyword>
<dbReference type="InterPro" id="IPR015421">
    <property type="entry name" value="PyrdxlP-dep_Trfase_major"/>
</dbReference>
<feature type="modified residue" description="N6-(pyridoxal phosphate)lysine" evidence="5">
    <location>
        <position position="235"/>
    </location>
</feature>
<dbReference type="FunFam" id="3.40.640.10:FF:000030">
    <property type="entry name" value="Low-specificity L-threonine aldolase"/>
    <property type="match status" value="1"/>
</dbReference>
<accession>A0A9N9VBV1</accession>
<keyword evidence="3" id="KW-0663">Pyridoxal phosphate</keyword>
<evidence type="ECO:0000256" key="1">
    <source>
        <dbReference type="ARBA" id="ARBA00001933"/>
    </source>
</evidence>
<dbReference type="Gene3D" id="3.40.640.10">
    <property type="entry name" value="Type I PLP-dependent aspartate aminotransferase-like (Major domain)"/>
    <property type="match status" value="1"/>
</dbReference>
<dbReference type="NCBIfam" id="NF041359">
    <property type="entry name" value="GntG_guanitoxin"/>
    <property type="match status" value="1"/>
</dbReference>
<sequence>MQLGHSRPAAQFSTELREKVTRSIAKASHDFRSDVVTVPTEDMLQAILHASVGDDVYDIEGDASTNALEARVLELTGKEAALWAVSGTQANQLGLRTHLNQPPHSVLLDHRAHVHCSEVGALPLLSQASVTMVVPHNGLHLTLEDVKGRIIPQGNIHATPTRVVCLENTLSGVILPLRDAEAISQYVRSLPVPQGQQAIAMHLDGARLFDAVVAEGVDVKAYVACFDSVSICLSKGLGAPIGSILLGSKDFISRARIFRKMFGGGTRQPGMMTAAAHAALNHTIPRLPLVHSMARETFQRLQAIGYTASLPVQTNMILLDLPKAGISPDAFIGYCRQAGLQVTYSGRLVFHHQTSTEATNKLVNALQRLMEDKNRGRIEDCVAVPSAGHC</sequence>